<evidence type="ECO:0000259" key="1">
    <source>
        <dbReference type="Pfam" id="PF00108"/>
    </source>
</evidence>
<dbReference type="InterPro" id="IPR002155">
    <property type="entry name" value="Thiolase"/>
</dbReference>
<feature type="domain" description="Thiolase N-terminal" evidence="1">
    <location>
        <begin position="4"/>
        <end position="220"/>
    </location>
</feature>
<protein>
    <recommendedName>
        <fullName evidence="5">Acetyl-CoA C-acetyltransferase</fullName>
    </recommendedName>
</protein>
<feature type="domain" description="Thiolase C-terminal" evidence="2">
    <location>
        <begin position="243"/>
        <end position="384"/>
    </location>
</feature>
<dbReference type="Pfam" id="PF22691">
    <property type="entry name" value="Thiolase_C_1"/>
    <property type="match status" value="1"/>
</dbReference>
<dbReference type="InterPro" id="IPR055140">
    <property type="entry name" value="Thiolase_C_2"/>
</dbReference>
<proteinExistence type="predicted"/>
<comment type="caution">
    <text evidence="3">The sequence shown here is derived from an EMBL/GenBank/DDBJ whole genome shotgun (WGS) entry which is preliminary data.</text>
</comment>
<dbReference type="InterPro" id="IPR016039">
    <property type="entry name" value="Thiolase-like"/>
</dbReference>
<organism evidence="3 4">
    <name type="scientific">Ornatilinea apprima</name>
    <dbReference type="NCBI Taxonomy" id="1134406"/>
    <lineage>
        <taxon>Bacteria</taxon>
        <taxon>Bacillati</taxon>
        <taxon>Chloroflexota</taxon>
        <taxon>Anaerolineae</taxon>
        <taxon>Anaerolineales</taxon>
        <taxon>Anaerolineaceae</taxon>
        <taxon>Ornatilinea</taxon>
    </lineage>
</organism>
<accession>A0A0P6X5X9</accession>
<dbReference type="Gene3D" id="3.40.47.10">
    <property type="match status" value="1"/>
</dbReference>
<keyword evidence="4" id="KW-1185">Reference proteome</keyword>
<dbReference type="STRING" id="1134406.ADN00_06855"/>
<dbReference type="Proteomes" id="UP000050417">
    <property type="component" value="Unassembled WGS sequence"/>
</dbReference>
<dbReference type="PANTHER" id="PTHR42870">
    <property type="entry name" value="ACETYL-COA C-ACETYLTRANSFERASE"/>
    <property type="match status" value="1"/>
</dbReference>
<evidence type="ECO:0000313" key="3">
    <source>
        <dbReference type="EMBL" id="KPL78436.1"/>
    </source>
</evidence>
<reference evidence="3 4" key="1">
    <citation type="submission" date="2015-07" db="EMBL/GenBank/DDBJ databases">
        <title>Genome sequence of Ornatilinea apprima DSM 23815.</title>
        <authorList>
            <person name="Hemp J."/>
            <person name="Ward L.M."/>
            <person name="Pace L.A."/>
            <person name="Fischer W.W."/>
        </authorList>
    </citation>
    <scope>NUCLEOTIDE SEQUENCE [LARGE SCALE GENOMIC DNA]</scope>
    <source>
        <strain evidence="3 4">P3M-1</strain>
    </source>
</reference>
<gene>
    <name evidence="3" type="ORF">ADN00_06855</name>
</gene>
<dbReference type="AlphaFoldDB" id="A0A0P6X5X9"/>
<name>A0A0P6X5X9_9CHLR</name>
<dbReference type="InterPro" id="IPR020616">
    <property type="entry name" value="Thiolase_N"/>
</dbReference>
<dbReference type="PANTHER" id="PTHR42870:SF1">
    <property type="entry name" value="NON-SPECIFIC LIPID-TRANSFER PROTEIN-LIKE 2"/>
    <property type="match status" value="1"/>
</dbReference>
<dbReference type="GO" id="GO:0016747">
    <property type="term" value="F:acyltransferase activity, transferring groups other than amino-acyl groups"/>
    <property type="evidence" value="ECO:0007669"/>
    <property type="project" value="InterPro"/>
</dbReference>
<dbReference type="Pfam" id="PF00108">
    <property type="entry name" value="Thiolase_N"/>
    <property type="match status" value="1"/>
</dbReference>
<evidence type="ECO:0008006" key="5">
    <source>
        <dbReference type="Google" id="ProtNLM"/>
    </source>
</evidence>
<dbReference type="SUPFAM" id="SSF53901">
    <property type="entry name" value="Thiolase-like"/>
    <property type="match status" value="2"/>
</dbReference>
<dbReference type="PIRSF" id="PIRSF000429">
    <property type="entry name" value="Ac-CoA_Ac_transf"/>
    <property type="match status" value="1"/>
</dbReference>
<evidence type="ECO:0000259" key="2">
    <source>
        <dbReference type="Pfam" id="PF22691"/>
    </source>
</evidence>
<dbReference type="EMBL" id="LGCL01000018">
    <property type="protein sequence ID" value="KPL78436.1"/>
    <property type="molecule type" value="Genomic_DNA"/>
</dbReference>
<evidence type="ECO:0000313" key="4">
    <source>
        <dbReference type="Proteomes" id="UP000050417"/>
    </source>
</evidence>
<sequence length="387" mass="41198">MTEVIIAGIGQTPVGEHWELSLRTLAARAIRAALRDAGDLQPQAVYIGNFLSSQIIHQSNLGALITTNSGLEGLEAFTLEAANASGAAAFRMGYLAVASGYVDTAVVVGVEKVSDVAPQELEAYAAQAMDYDYEIMQGLTLSAQAALLMRRYMHEFDVPREAFAAYPMLAHANAAGNPNAYFRRPMKLESYQRAGMVADPLNLFDTAPLLDGAAAVVLTRSGKLPADYPHPLVRVVGSSLVTDAISLHDRPDPLAFRAAALSVERACRQAGILPEDIDFFELSDNYSFYAPLALEAAGFAKRGEGWKLAQSGAHARGGRLPLNTMGGAQGRGNPLAASGVYQIVEAVQQLRGHAGDNQLARAHRAMTQSLGGAAGTAVTHILERWQP</sequence>
<dbReference type="CDD" id="cd00829">
    <property type="entry name" value="SCP-x_thiolase"/>
    <property type="match status" value="1"/>
</dbReference>
<dbReference type="OrthoDB" id="9785768at2"/>
<dbReference type="RefSeq" id="WP_075062238.1">
    <property type="nucleotide sequence ID" value="NZ_LGCL01000018.1"/>
</dbReference>